<comment type="caution">
    <text evidence="5">The sequence shown here is derived from an EMBL/GenBank/DDBJ whole genome shotgun (WGS) entry which is preliminary data.</text>
</comment>
<evidence type="ECO:0000313" key="5">
    <source>
        <dbReference type="EMBL" id="GGH36143.1"/>
    </source>
</evidence>
<reference evidence="5" key="2">
    <citation type="submission" date="2020-09" db="EMBL/GenBank/DDBJ databases">
        <authorList>
            <person name="Sun Q."/>
            <person name="Zhou Y."/>
        </authorList>
    </citation>
    <scope>NUCLEOTIDE SEQUENCE</scope>
    <source>
        <strain evidence="5">CGMCC 1.15794</strain>
    </source>
</reference>
<dbReference type="AlphaFoldDB" id="A0A917IE01"/>
<dbReference type="SMART" id="SM00342">
    <property type="entry name" value="HTH_ARAC"/>
    <property type="match status" value="1"/>
</dbReference>
<name>A0A917IE01_9MICO</name>
<keyword evidence="6" id="KW-1185">Reference proteome</keyword>
<dbReference type="PANTHER" id="PTHR46796:SF13">
    <property type="entry name" value="HTH-TYPE TRANSCRIPTIONAL ACTIVATOR RHAS"/>
    <property type="match status" value="1"/>
</dbReference>
<evidence type="ECO:0000256" key="1">
    <source>
        <dbReference type="ARBA" id="ARBA00023015"/>
    </source>
</evidence>
<dbReference type="Pfam" id="PF12833">
    <property type="entry name" value="HTH_18"/>
    <property type="match status" value="1"/>
</dbReference>
<dbReference type="GO" id="GO:0003700">
    <property type="term" value="F:DNA-binding transcription factor activity"/>
    <property type="evidence" value="ECO:0007669"/>
    <property type="project" value="InterPro"/>
</dbReference>
<keyword evidence="2" id="KW-0238">DNA-binding</keyword>
<dbReference type="PANTHER" id="PTHR46796">
    <property type="entry name" value="HTH-TYPE TRANSCRIPTIONAL ACTIVATOR RHAS-RELATED"/>
    <property type="match status" value="1"/>
</dbReference>
<sequence length="266" mass="29141">MSDTSAASRGVLYPARLPTFHREPVTAELAVFVRWFWVPEWNIDPGRTSRQHVIGFPACNLVVENAMTGLSGPTSRASYRDLTGKGWAVGALLRPAAVPAIVGDPAALRDAYRQVDQPELATSVRAVMNADTSFEERRVAAIAAFTEWLSDRLVAPSEEGLLANRMVEVAETDPSVLSVGDLAARLDVSTRTLQRLAAKYVGLPPLALIRRRRLQEAAERLRHKPDLDLTALAHELGYVDHAHLSNNFRAVLGFNPSAYRHSVSAT</sequence>
<dbReference type="InterPro" id="IPR018062">
    <property type="entry name" value="HTH_AraC-typ_CS"/>
</dbReference>
<dbReference type="GO" id="GO:0043565">
    <property type="term" value="F:sequence-specific DNA binding"/>
    <property type="evidence" value="ECO:0007669"/>
    <property type="project" value="InterPro"/>
</dbReference>
<dbReference type="InterPro" id="IPR009057">
    <property type="entry name" value="Homeodomain-like_sf"/>
</dbReference>
<protein>
    <recommendedName>
        <fullName evidence="4">HTH araC/xylS-type domain-containing protein</fullName>
    </recommendedName>
</protein>
<dbReference type="EMBL" id="BMJY01000001">
    <property type="protein sequence ID" value="GGH36143.1"/>
    <property type="molecule type" value="Genomic_DNA"/>
</dbReference>
<dbReference type="InterPro" id="IPR018060">
    <property type="entry name" value="HTH_AraC"/>
</dbReference>
<evidence type="ECO:0000256" key="3">
    <source>
        <dbReference type="ARBA" id="ARBA00023163"/>
    </source>
</evidence>
<dbReference type="Pfam" id="PF20240">
    <property type="entry name" value="DUF6597"/>
    <property type="match status" value="1"/>
</dbReference>
<evidence type="ECO:0000259" key="4">
    <source>
        <dbReference type="PROSITE" id="PS01124"/>
    </source>
</evidence>
<keyword evidence="1" id="KW-0805">Transcription regulation</keyword>
<proteinExistence type="predicted"/>
<dbReference type="InterPro" id="IPR050204">
    <property type="entry name" value="AraC_XylS_family_regulators"/>
</dbReference>
<evidence type="ECO:0000256" key="2">
    <source>
        <dbReference type="ARBA" id="ARBA00023125"/>
    </source>
</evidence>
<reference evidence="5" key="1">
    <citation type="journal article" date="2014" name="Int. J. Syst. Evol. Microbiol.">
        <title>Complete genome sequence of Corynebacterium casei LMG S-19264T (=DSM 44701T), isolated from a smear-ripened cheese.</title>
        <authorList>
            <consortium name="US DOE Joint Genome Institute (JGI-PGF)"/>
            <person name="Walter F."/>
            <person name="Albersmeier A."/>
            <person name="Kalinowski J."/>
            <person name="Ruckert C."/>
        </authorList>
    </citation>
    <scope>NUCLEOTIDE SEQUENCE</scope>
    <source>
        <strain evidence="5">CGMCC 1.15794</strain>
    </source>
</reference>
<feature type="domain" description="HTH araC/xylS-type" evidence="4">
    <location>
        <begin position="164"/>
        <end position="262"/>
    </location>
</feature>
<accession>A0A917IE01</accession>
<gene>
    <name evidence="5" type="ORF">GCM10010921_05120</name>
</gene>
<dbReference type="PROSITE" id="PS01124">
    <property type="entry name" value="HTH_ARAC_FAMILY_2"/>
    <property type="match status" value="1"/>
</dbReference>
<dbReference type="InterPro" id="IPR046532">
    <property type="entry name" value="DUF6597"/>
</dbReference>
<evidence type="ECO:0000313" key="6">
    <source>
        <dbReference type="Proteomes" id="UP000657592"/>
    </source>
</evidence>
<dbReference type="PROSITE" id="PS00041">
    <property type="entry name" value="HTH_ARAC_FAMILY_1"/>
    <property type="match status" value="1"/>
</dbReference>
<dbReference type="Gene3D" id="1.10.10.60">
    <property type="entry name" value="Homeodomain-like"/>
    <property type="match status" value="1"/>
</dbReference>
<dbReference type="SUPFAM" id="SSF46689">
    <property type="entry name" value="Homeodomain-like"/>
    <property type="match status" value="1"/>
</dbReference>
<organism evidence="5 6">
    <name type="scientific">Microbacterium album</name>
    <dbReference type="NCBI Taxonomy" id="2053191"/>
    <lineage>
        <taxon>Bacteria</taxon>
        <taxon>Bacillati</taxon>
        <taxon>Actinomycetota</taxon>
        <taxon>Actinomycetes</taxon>
        <taxon>Micrococcales</taxon>
        <taxon>Microbacteriaceae</taxon>
        <taxon>Microbacterium</taxon>
    </lineage>
</organism>
<dbReference type="RefSeq" id="WP_188754653.1">
    <property type="nucleotide sequence ID" value="NZ_BMJY01000001.1"/>
</dbReference>
<keyword evidence="3" id="KW-0804">Transcription</keyword>
<dbReference type="Proteomes" id="UP000657592">
    <property type="component" value="Unassembled WGS sequence"/>
</dbReference>